<dbReference type="SUPFAM" id="SSF55136">
    <property type="entry name" value="Probable bacterial effector-binding domain"/>
    <property type="match status" value="1"/>
</dbReference>
<evidence type="ECO:0000313" key="2">
    <source>
        <dbReference type="EMBL" id="OXA98093.1"/>
    </source>
</evidence>
<feature type="domain" description="GyrI-like small molecule binding" evidence="1">
    <location>
        <begin position="116"/>
        <end position="206"/>
    </location>
</feature>
<dbReference type="RefSeq" id="WP_089055224.1">
    <property type="nucleotide sequence ID" value="NZ_MUHA01000024.1"/>
</dbReference>
<comment type="caution">
    <text evidence="2">The sequence shown here is derived from an EMBL/GenBank/DDBJ whole genome shotgun (WGS) entry which is preliminary data.</text>
</comment>
<name>A0A226HV27_9FLAO</name>
<protein>
    <recommendedName>
        <fullName evidence="1">GyrI-like small molecule binding domain-containing protein</fullName>
    </recommendedName>
</protein>
<dbReference type="InterPro" id="IPR008319">
    <property type="entry name" value="GyrI-like_CCH_Lin2189-like"/>
</dbReference>
<dbReference type="InterPro" id="IPR029442">
    <property type="entry name" value="GyrI-like"/>
</dbReference>
<dbReference type="Pfam" id="PF06445">
    <property type="entry name" value="GyrI-like"/>
    <property type="match status" value="1"/>
</dbReference>
<reference evidence="2 3" key="1">
    <citation type="submission" date="2016-11" db="EMBL/GenBank/DDBJ databases">
        <title>Whole genomes of Flavobacteriaceae.</title>
        <authorList>
            <person name="Stine C."/>
            <person name="Li C."/>
            <person name="Tadesse D."/>
        </authorList>
    </citation>
    <scope>NUCLEOTIDE SEQUENCE [LARGE SCALE GENOMIC DNA]</scope>
    <source>
        <strain evidence="2 3">CCUG 59446</strain>
    </source>
</reference>
<dbReference type="InterPro" id="IPR011256">
    <property type="entry name" value="Reg_factor_effector_dom_sf"/>
</dbReference>
<proteinExistence type="predicted"/>
<dbReference type="AlphaFoldDB" id="A0A226HV27"/>
<organism evidence="2 3">
    <name type="scientific">Flavobacterium oncorhynchi</name>
    <dbReference type="NCBI Taxonomy" id="728056"/>
    <lineage>
        <taxon>Bacteria</taxon>
        <taxon>Pseudomonadati</taxon>
        <taxon>Bacteroidota</taxon>
        <taxon>Flavobacteriia</taxon>
        <taxon>Flavobacteriales</taxon>
        <taxon>Flavobacteriaceae</taxon>
        <taxon>Flavobacterium</taxon>
    </lineage>
</organism>
<dbReference type="PIRSF" id="PIRSF031644">
    <property type="entry name" value="UCP031644"/>
    <property type="match status" value="1"/>
</dbReference>
<evidence type="ECO:0000259" key="1">
    <source>
        <dbReference type="Pfam" id="PF06445"/>
    </source>
</evidence>
<accession>A0A226HV27</accession>
<gene>
    <name evidence="2" type="ORF">B0A75_15620</name>
</gene>
<dbReference type="Proteomes" id="UP000198336">
    <property type="component" value="Unassembled WGS sequence"/>
</dbReference>
<dbReference type="EMBL" id="MUHA01000024">
    <property type="protein sequence ID" value="OXA98093.1"/>
    <property type="molecule type" value="Genomic_DNA"/>
</dbReference>
<evidence type="ECO:0000313" key="3">
    <source>
        <dbReference type="Proteomes" id="UP000198336"/>
    </source>
</evidence>
<dbReference type="Gene3D" id="3.20.80.10">
    <property type="entry name" value="Regulatory factor, effector binding domain"/>
    <property type="match status" value="1"/>
</dbReference>
<sequence>MSKLDLTKTDKIYYKAKTSPEILHIEKTNYISITGKGDPSGKEFSEKIQALYGTAYILKFMLKAVNNDFVVPKLEALWSFDTEKYAAISMDEAPLKIPRSEWNYRIMIRMPDFVSNKQIEDAIIIAVNKKQIDLAKFIEFHEMAEGKVIQILHIGPFEDEPQTLKKIQKFSIENNLQQNGLHHEIYLSDFRKTAPEKLKTLLREPVK</sequence>
<keyword evidence="3" id="KW-1185">Reference proteome</keyword>